<organism evidence="2 3">
    <name type="scientific">Coniella lustricola</name>
    <dbReference type="NCBI Taxonomy" id="2025994"/>
    <lineage>
        <taxon>Eukaryota</taxon>
        <taxon>Fungi</taxon>
        <taxon>Dikarya</taxon>
        <taxon>Ascomycota</taxon>
        <taxon>Pezizomycotina</taxon>
        <taxon>Sordariomycetes</taxon>
        <taxon>Sordariomycetidae</taxon>
        <taxon>Diaporthales</taxon>
        <taxon>Schizoparmaceae</taxon>
        <taxon>Coniella</taxon>
    </lineage>
</organism>
<feature type="region of interest" description="Disordered" evidence="1">
    <location>
        <begin position="32"/>
        <end position="66"/>
    </location>
</feature>
<evidence type="ECO:0000313" key="2">
    <source>
        <dbReference type="EMBL" id="PSR92384.1"/>
    </source>
</evidence>
<dbReference type="InParanoid" id="A0A2T3ADI8"/>
<proteinExistence type="predicted"/>
<reference evidence="2 3" key="1">
    <citation type="journal article" date="2018" name="Mycol. Prog.">
        <title>Coniella lustricola, a new species from submerged detritus.</title>
        <authorList>
            <person name="Raudabaugh D.B."/>
            <person name="Iturriaga T."/>
            <person name="Carver A."/>
            <person name="Mondo S."/>
            <person name="Pangilinan J."/>
            <person name="Lipzen A."/>
            <person name="He G."/>
            <person name="Amirebrahimi M."/>
            <person name="Grigoriev I.V."/>
            <person name="Miller A.N."/>
        </authorList>
    </citation>
    <scope>NUCLEOTIDE SEQUENCE [LARGE SCALE GENOMIC DNA]</scope>
    <source>
        <strain evidence="2 3">B22-T-1</strain>
    </source>
</reference>
<feature type="region of interest" description="Disordered" evidence="1">
    <location>
        <begin position="208"/>
        <end position="228"/>
    </location>
</feature>
<keyword evidence="3" id="KW-1185">Reference proteome</keyword>
<evidence type="ECO:0000256" key="1">
    <source>
        <dbReference type="SAM" id="MobiDB-lite"/>
    </source>
</evidence>
<sequence>MKHCFLVTSLAPRAMQTTVACICSKVQSASLSSAEQPSSPDGNTACTTSSDPGYIPHVDADQGGRRSPGLDINRILHWQWQQTRSFASVSDSGLSMVTSPPRARLSEMVPNLELTFNHMHLSRSPANTHSVIVADTESSLSLESRATLPSQMSREALDLFAEDATQPLIPRPTQRATEIEALGRRPYIFPQLRPSRLWNHPEENRADLSSAILEPRTREATRAQNNST</sequence>
<accession>A0A2T3ADI8</accession>
<dbReference type="Proteomes" id="UP000241462">
    <property type="component" value="Unassembled WGS sequence"/>
</dbReference>
<dbReference type="AlphaFoldDB" id="A0A2T3ADI8"/>
<protein>
    <submittedName>
        <fullName evidence="2">Uncharacterized protein</fullName>
    </submittedName>
</protein>
<dbReference type="EMBL" id="KZ678406">
    <property type="protein sequence ID" value="PSR92384.1"/>
    <property type="molecule type" value="Genomic_DNA"/>
</dbReference>
<name>A0A2T3ADI8_9PEZI</name>
<gene>
    <name evidence="2" type="ORF">BD289DRAFT_178302</name>
</gene>
<feature type="compositionally biased region" description="Polar residues" evidence="1">
    <location>
        <begin position="41"/>
        <end position="51"/>
    </location>
</feature>
<evidence type="ECO:0000313" key="3">
    <source>
        <dbReference type="Proteomes" id="UP000241462"/>
    </source>
</evidence>